<comment type="catalytic activity">
    <reaction evidence="5">
        <text>benzaldehyde + hydrogen cyanide = (S)-mandelonitrile</text>
        <dbReference type="Rhea" id="RHEA:77427"/>
        <dbReference type="ChEBI" id="CHEBI:17169"/>
        <dbReference type="ChEBI" id="CHEBI:18407"/>
        <dbReference type="ChEBI" id="CHEBI:36941"/>
    </reaction>
</comment>
<evidence type="ECO:0000256" key="19">
    <source>
        <dbReference type="ARBA" id="ARBA00078291"/>
    </source>
</evidence>
<evidence type="ECO:0000256" key="10">
    <source>
        <dbReference type="ARBA" id="ARBA00052033"/>
    </source>
</evidence>
<dbReference type="EMBL" id="CM004399">
    <property type="protein sequence ID" value="OAY33401.1"/>
    <property type="molecule type" value="Genomic_DNA"/>
</dbReference>
<evidence type="ECO:0000256" key="9">
    <source>
        <dbReference type="ARBA" id="ARBA00051977"/>
    </source>
</evidence>
<comment type="caution">
    <text evidence="22">The sequence shown here is derived from an EMBL/GenBank/DDBJ whole genome shotgun (WGS) entry which is preliminary data.</text>
</comment>
<evidence type="ECO:0000256" key="14">
    <source>
        <dbReference type="ARBA" id="ARBA00052826"/>
    </source>
</evidence>
<dbReference type="InterPro" id="IPR029058">
    <property type="entry name" value="AB_hydrolase_fold"/>
</dbReference>
<evidence type="ECO:0000313" key="23">
    <source>
        <dbReference type="Proteomes" id="UP000091857"/>
    </source>
</evidence>
<comment type="catalytic activity">
    <reaction evidence="10">
        <text>2-methylpropanal + hydrogen cyanide = (2S)-2-hydroxy-3-methylbutanenitrile</text>
        <dbReference type="Rhea" id="RHEA:77403"/>
        <dbReference type="ChEBI" id="CHEBI:18407"/>
        <dbReference type="ChEBI" id="CHEBI:48943"/>
        <dbReference type="ChEBI" id="CHEBI:197354"/>
    </reaction>
</comment>
<reference evidence="23" key="1">
    <citation type="journal article" date="2016" name="Nat. Biotechnol.">
        <title>Sequencing wild and cultivated cassava and related species reveals extensive interspecific hybridization and genetic diversity.</title>
        <authorList>
            <person name="Bredeson J.V."/>
            <person name="Lyons J.B."/>
            <person name="Prochnik S.E."/>
            <person name="Wu G.A."/>
            <person name="Ha C.M."/>
            <person name="Edsinger-Gonzales E."/>
            <person name="Grimwood J."/>
            <person name="Schmutz J."/>
            <person name="Rabbi I.Y."/>
            <person name="Egesi C."/>
            <person name="Nauluvula P."/>
            <person name="Lebot V."/>
            <person name="Ndunguru J."/>
            <person name="Mkamilo G."/>
            <person name="Bart R.S."/>
            <person name="Setter T.L."/>
            <person name="Gleadow R.M."/>
            <person name="Kulakow P."/>
            <person name="Ferguson M.E."/>
            <person name="Rounsley S."/>
            <person name="Rokhsar D.S."/>
        </authorList>
    </citation>
    <scope>NUCLEOTIDE SEQUENCE [LARGE SCALE GENOMIC DNA]</scope>
    <source>
        <strain evidence="23">cv. AM560-2</strain>
    </source>
</reference>
<evidence type="ECO:0000259" key="21">
    <source>
        <dbReference type="Pfam" id="PF00561"/>
    </source>
</evidence>
<comment type="catalytic activity">
    <reaction evidence="11">
        <text>3-formylthiophene + hydrogen cyanide = (2S)-2-hydroxy-2-(thiophen-3-yl)acetonitrile</text>
        <dbReference type="Rhea" id="RHEA:77459"/>
        <dbReference type="ChEBI" id="CHEBI:18407"/>
        <dbReference type="ChEBI" id="CHEBI:87611"/>
        <dbReference type="ChEBI" id="CHEBI:197333"/>
    </reaction>
</comment>
<dbReference type="EC" id="4.1.2.47" evidence="16"/>
<evidence type="ECO:0000256" key="13">
    <source>
        <dbReference type="ARBA" id="ARBA00052609"/>
    </source>
</evidence>
<evidence type="ECO:0000256" key="12">
    <source>
        <dbReference type="ARBA" id="ARBA00052600"/>
    </source>
</evidence>
<comment type="catalytic activity">
    <reaction evidence="9">
        <text>acrolein + hydrogen cyanide = (2S)-2-hydroxybut-3-enenitrile</text>
        <dbReference type="Rhea" id="RHEA:77411"/>
        <dbReference type="ChEBI" id="CHEBI:15368"/>
        <dbReference type="ChEBI" id="CHEBI:18407"/>
        <dbReference type="ChEBI" id="CHEBI:197356"/>
    </reaction>
</comment>
<evidence type="ECO:0000256" key="15">
    <source>
        <dbReference type="ARBA" id="ARBA00060885"/>
    </source>
</evidence>
<dbReference type="FunFam" id="3.40.50.1820:FF:000051">
    <property type="entry name" value="(S)-hydroxynitrile lyase"/>
    <property type="match status" value="1"/>
</dbReference>
<comment type="catalytic activity">
    <reaction evidence="8">
        <text>a disubstituted aliphatic (S)-hydroxynitrile = a ketone + hydrogen cyanide</text>
        <dbReference type="Rhea" id="RHEA:56592"/>
        <dbReference type="ChEBI" id="CHEBI:17087"/>
        <dbReference type="ChEBI" id="CHEBI:18407"/>
        <dbReference type="ChEBI" id="CHEBI:140597"/>
        <dbReference type="EC" id="4.1.2.47"/>
    </reaction>
</comment>
<evidence type="ECO:0000256" key="3">
    <source>
        <dbReference type="ARBA" id="ARBA00050241"/>
    </source>
</evidence>
<evidence type="ECO:0000256" key="8">
    <source>
        <dbReference type="ARBA" id="ARBA00051735"/>
    </source>
</evidence>
<keyword evidence="1" id="KW-0456">Lyase</keyword>
<comment type="catalytic activity">
    <reaction evidence="6">
        <text>formylthiophene + hydrogen cyanide = (2R)-2-hydroxy-2-(thiophen-2-yl)acetonitrile</text>
        <dbReference type="Rhea" id="RHEA:77455"/>
        <dbReference type="ChEBI" id="CHEBI:18407"/>
        <dbReference type="ChEBI" id="CHEBI:87301"/>
        <dbReference type="ChEBI" id="CHEBI:197332"/>
    </reaction>
</comment>
<dbReference type="InterPro" id="IPR045889">
    <property type="entry name" value="MES/HNL"/>
</dbReference>
<gene>
    <name evidence="22" type="ORF">MANES_13G092900v8</name>
</gene>
<evidence type="ECO:0000256" key="11">
    <source>
        <dbReference type="ARBA" id="ARBA00052511"/>
    </source>
</evidence>
<evidence type="ECO:0000256" key="7">
    <source>
        <dbReference type="ARBA" id="ARBA00051647"/>
    </source>
</evidence>
<evidence type="ECO:0000256" key="1">
    <source>
        <dbReference type="ARBA" id="ARBA00023239"/>
    </source>
</evidence>
<dbReference type="SUPFAM" id="SSF53474">
    <property type="entry name" value="alpha/beta-Hydrolases"/>
    <property type="match status" value="1"/>
</dbReference>
<name>A0A2C9UQG4_MANES</name>
<dbReference type="InterPro" id="IPR000073">
    <property type="entry name" value="AB_hydrolase_1"/>
</dbReference>
<dbReference type="GO" id="GO:0080030">
    <property type="term" value="F:methyl indole-3-acetate esterase activity"/>
    <property type="evidence" value="ECO:0000318"/>
    <property type="project" value="GO_Central"/>
</dbReference>
<dbReference type="Gramene" id="Manes.13G092900.1.v8.1">
    <property type="protein sequence ID" value="Manes.13G092900.1.v8.1.CDS"/>
    <property type="gene ID" value="Manes.13G092900.v8.1"/>
</dbReference>
<evidence type="ECO:0000313" key="22">
    <source>
        <dbReference type="EMBL" id="OAY33401.1"/>
    </source>
</evidence>
<evidence type="ECO:0000256" key="5">
    <source>
        <dbReference type="ARBA" id="ARBA00050358"/>
    </source>
</evidence>
<dbReference type="GO" id="GO:0047606">
    <property type="term" value="F:(S)-hydroxynitrile lyase activity"/>
    <property type="evidence" value="ECO:0007669"/>
    <property type="project" value="UniProtKB-EC"/>
</dbReference>
<dbReference type="Proteomes" id="UP000091857">
    <property type="component" value="Chromosome 13"/>
</dbReference>
<protein>
    <recommendedName>
        <fullName evidence="17">(S)-hydroxynitrile lyase</fullName>
        <ecNumber evidence="16">4.1.2.47</ecNumber>
    </recommendedName>
    <alternativeName>
        <fullName evidence="18">2-hydroxy-2-methylpropanenitrile lyase</fullName>
    </alternativeName>
    <alternativeName>
        <fullName evidence="19">Acetone cyanohydrin lyase</fullName>
    </alternativeName>
    <alternativeName>
        <fullName evidence="20">Hydroxynitrile lyase</fullName>
    </alternativeName>
</protein>
<sequence>MAVAHFVLIHTICHGAWVWDKLKPALEKLGHTVTALDLVASGNDPRQIEDVGSFDAYSEPLLSFLENDVAHGEKVILVGESCGGINVAIAADKFKDKIAAAVFHNSLMPDTVHKASYVLDMFLEVFFPDWKDSVFEPYTFGDDVITAVTLGPILMKENIYTDCPPEDLERAKMLVRKGSTFQETLQKRESFTEKGYGSIKKIYIYGSADKIMTEVFHRWQINNYKPDKVYVVPGGGHKLMLSRVCDLVPILQEVADKYA</sequence>
<dbReference type="AlphaFoldDB" id="A0A2C9UQG4"/>
<evidence type="ECO:0000256" key="4">
    <source>
        <dbReference type="ARBA" id="ARBA00050262"/>
    </source>
</evidence>
<comment type="catalytic activity">
    <reaction evidence="3">
        <text>a monosubstituted aliphatic (S)-hydroxynitrile = an aldehyde + hydrogen cyanide</text>
        <dbReference type="Rhea" id="RHEA:56588"/>
        <dbReference type="ChEBI" id="CHEBI:17478"/>
        <dbReference type="ChEBI" id="CHEBI:18407"/>
        <dbReference type="ChEBI" id="CHEBI:140596"/>
        <dbReference type="EC" id="4.1.2.47"/>
    </reaction>
</comment>
<feature type="domain" description="AB hydrolase-1" evidence="21">
    <location>
        <begin position="5"/>
        <end position="241"/>
    </location>
</feature>
<dbReference type="Gene3D" id="3.40.50.1820">
    <property type="entry name" value="alpha/beta hydrolase"/>
    <property type="match status" value="1"/>
</dbReference>
<accession>A0A2C9UQG4</accession>
<evidence type="ECO:0000256" key="2">
    <source>
        <dbReference type="ARBA" id="ARBA00050104"/>
    </source>
</evidence>
<evidence type="ECO:0000256" key="16">
    <source>
        <dbReference type="ARBA" id="ARBA00066572"/>
    </source>
</evidence>
<evidence type="ECO:0000256" key="6">
    <source>
        <dbReference type="ARBA" id="ARBA00050608"/>
    </source>
</evidence>
<dbReference type="GO" id="GO:0009696">
    <property type="term" value="P:salicylic acid metabolic process"/>
    <property type="evidence" value="ECO:0000318"/>
    <property type="project" value="GO_Central"/>
</dbReference>
<comment type="catalytic activity">
    <reaction evidence="12">
        <text>2,2-dimethylpropanal + hydrogen cyanide = (2S)-2-hydroxy-3,3-dimethylbutanenitrile</text>
        <dbReference type="Rhea" id="RHEA:77407"/>
        <dbReference type="ChEBI" id="CHEBI:18407"/>
        <dbReference type="ChEBI" id="CHEBI:141557"/>
        <dbReference type="ChEBI" id="CHEBI:197355"/>
    </reaction>
</comment>
<comment type="catalytic activity">
    <reaction evidence="7">
        <text>butan-2-one + hydrogen cyanide = 2-hydroxy-2-methylbutanenitrile</text>
        <dbReference type="Rhea" id="RHEA:77467"/>
        <dbReference type="ChEBI" id="CHEBI:18407"/>
        <dbReference type="ChEBI" id="CHEBI:28398"/>
        <dbReference type="ChEBI" id="CHEBI:60954"/>
    </reaction>
    <physiologicalReaction direction="right-to-left" evidence="7">
        <dbReference type="Rhea" id="RHEA:77469"/>
    </physiologicalReaction>
</comment>
<proteinExistence type="inferred from homology"/>
<comment type="catalytic activity">
    <reaction evidence="2">
        <text>4-methoxybenzaldehyde + hydrogen cyanide = (2S)-2-hydroxy-2-(4-methoxyphenyl)acetonitrile</text>
        <dbReference type="Rhea" id="RHEA:77447"/>
        <dbReference type="ChEBI" id="CHEBI:18407"/>
        <dbReference type="ChEBI" id="CHEBI:28235"/>
        <dbReference type="ChEBI" id="CHEBI:197328"/>
    </reaction>
</comment>
<dbReference type="GO" id="GO:0080031">
    <property type="term" value="F:methyl salicylate esterase activity"/>
    <property type="evidence" value="ECO:0000318"/>
    <property type="project" value="GO_Central"/>
</dbReference>
<comment type="catalytic activity">
    <reaction evidence="4">
        <text>2-hydroxy-2-methylpropanenitrile = acetone + hydrogen cyanide</text>
        <dbReference type="Rhea" id="RHEA:11932"/>
        <dbReference type="ChEBI" id="CHEBI:15347"/>
        <dbReference type="ChEBI" id="CHEBI:15348"/>
        <dbReference type="ChEBI" id="CHEBI:18407"/>
    </reaction>
    <physiologicalReaction direction="left-to-right" evidence="4">
        <dbReference type="Rhea" id="RHEA:11933"/>
    </physiologicalReaction>
</comment>
<dbReference type="PANTHER" id="PTHR10992">
    <property type="entry name" value="METHYLESTERASE FAMILY MEMBER"/>
    <property type="match status" value="1"/>
</dbReference>
<evidence type="ECO:0000256" key="17">
    <source>
        <dbReference type="ARBA" id="ARBA00069221"/>
    </source>
</evidence>
<organism evidence="22 23">
    <name type="scientific">Manihot esculenta</name>
    <name type="common">Cassava</name>
    <name type="synonym">Jatropha manihot</name>
    <dbReference type="NCBI Taxonomy" id="3983"/>
    <lineage>
        <taxon>Eukaryota</taxon>
        <taxon>Viridiplantae</taxon>
        <taxon>Streptophyta</taxon>
        <taxon>Embryophyta</taxon>
        <taxon>Tracheophyta</taxon>
        <taxon>Spermatophyta</taxon>
        <taxon>Magnoliopsida</taxon>
        <taxon>eudicotyledons</taxon>
        <taxon>Gunneridae</taxon>
        <taxon>Pentapetalae</taxon>
        <taxon>rosids</taxon>
        <taxon>fabids</taxon>
        <taxon>Malpighiales</taxon>
        <taxon>Euphorbiaceae</taxon>
        <taxon>Crotonoideae</taxon>
        <taxon>Manihoteae</taxon>
        <taxon>Manihot</taxon>
    </lineage>
</organism>
<dbReference type="PANTHER" id="PTHR10992:SF1078">
    <property type="entry name" value="AB HYDROLASE-1 DOMAIN-CONTAINING PROTEIN"/>
    <property type="match status" value="1"/>
</dbReference>
<evidence type="ECO:0000256" key="18">
    <source>
        <dbReference type="ARBA" id="ARBA00076040"/>
    </source>
</evidence>
<comment type="catalytic activity">
    <reaction evidence="13">
        <text>cyclohexanecarbaldehyde + hydrogen cyanide = (2S)-2-cyclohexyl-2-hydroxyacetonitrile</text>
        <dbReference type="Rhea" id="RHEA:77423"/>
        <dbReference type="ChEBI" id="CHEBI:18407"/>
        <dbReference type="ChEBI" id="CHEBI:197359"/>
        <dbReference type="ChEBI" id="CHEBI:197360"/>
    </reaction>
</comment>
<dbReference type="Pfam" id="PF00561">
    <property type="entry name" value="Abhydrolase_1"/>
    <property type="match status" value="1"/>
</dbReference>
<dbReference type="GO" id="GO:0080032">
    <property type="term" value="F:methyl jasmonate esterase activity"/>
    <property type="evidence" value="ECO:0000318"/>
    <property type="project" value="GO_Central"/>
</dbReference>
<comment type="catalytic activity">
    <reaction evidence="14">
        <text>an aromatic (S)-hydroxynitrile = an aromatic aldehyde + hydrogen cyanide</text>
        <dbReference type="Rhea" id="RHEA:54660"/>
        <dbReference type="ChEBI" id="CHEBI:18407"/>
        <dbReference type="ChEBI" id="CHEBI:33855"/>
        <dbReference type="ChEBI" id="CHEBI:138306"/>
        <dbReference type="EC" id="4.1.2.47"/>
    </reaction>
</comment>
<dbReference type="OrthoDB" id="408373at2759"/>
<dbReference type="GO" id="GO:0009694">
    <property type="term" value="P:jasmonic acid metabolic process"/>
    <property type="evidence" value="ECO:0000318"/>
    <property type="project" value="GO_Central"/>
</dbReference>
<keyword evidence="23" id="KW-1185">Reference proteome</keyword>
<evidence type="ECO:0000256" key="20">
    <source>
        <dbReference type="ARBA" id="ARBA00079794"/>
    </source>
</evidence>
<comment type="similarity">
    <text evidence="15">Belongs to the AB hydrolase superfamily. Hydroxynitrile lyase family.</text>
</comment>